<reference evidence="3" key="1">
    <citation type="submission" date="2021-02" db="EMBL/GenBank/DDBJ databases">
        <authorList>
            <person name="Dougan E. K."/>
            <person name="Rhodes N."/>
            <person name="Thang M."/>
            <person name="Chan C."/>
        </authorList>
    </citation>
    <scope>NUCLEOTIDE SEQUENCE</scope>
</reference>
<protein>
    <submittedName>
        <fullName evidence="3">PsmD13 protein</fullName>
    </submittedName>
</protein>
<dbReference type="Proteomes" id="UP000604046">
    <property type="component" value="Unassembled WGS sequence"/>
</dbReference>
<evidence type="ECO:0000256" key="1">
    <source>
        <dbReference type="ARBA" id="ARBA00022942"/>
    </source>
</evidence>
<dbReference type="InterPro" id="IPR054179">
    <property type="entry name" value="PSD13_N"/>
</dbReference>
<dbReference type="EMBL" id="CAJNDS010000027">
    <property type="protein sequence ID" value="CAE6923862.1"/>
    <property type="molecule type" value="Genomic_DNA"/>
</dbReference>
<sequence>MDVDPSPALDAQRKAHPELSEQLDKMQKFVNAKLYHQLTQTLLEYLVSPPFAAATPAAAAELKDFFEGFIKAFEVRFDKVRWVQILSIVASPQTPAVALELIAPFEAAMAESRDAKFLWQALKGEKLTLSGDTESAKELLENLGAEIDSAYEVQALIQSHFHKTNALLWKTLGRSQEFYKSSILYLAFTPLEAIPVEERPRIAFETVIAALVAEEEFNFGELTQQEIIQSLDGSAYAWVRDLLQAFSEGKFDLFDAAISKNRAQMEASPELKSAEETLRRKMCALSLMELAFRKPKKQRRLTFAEIAQHCRICEYMSHPSLFRGFVGSTSGSAAVDFEIVEHVSTAAIYSFHGRRGTSATQARMFKLGGGEPDVLHPWPLRDLAAELRQEAGKRPTVALRDGLGFLIEASPSALPSGAEVGVFVGLFGLSHTSNEAKVEDWMVSGGTPPKHNPIRLWSMFSYQYAETGGRVQPDELGDACFGETWRAELCARVWTCFIGRGKDGVGGGRWRVAAGVRFAATYRIEAYLGPPLSSCRSYLSEEEQQVHPPASWWAPPVSEHTVESMSAVVQYAAWMQLRLLYVNRENFWWGQQAQVQPASCWLDLMQAAVHTASLSPAAGSERWGAHQAPDTPHGLWLEFGVGSGKTTAAIAFQMQVMMGKEVMLHGFDSFQGLPSDWDHTHLAAGTFSRGGKIPEHLLEMSNVKIHVGLFSDTLGDLDEFGEMPVAFAHIDVDIFPSAVEVLSRIACQLWPGSVLVYDELVNYIGFELSGEYRAWEYVASAYGIGWQYAGMYWQQAVPMVITERGRNC</sequence>
<evidence type="ECO:0000313" key="4">
    <source>
        <dbReference type="Proteomes" id="UP000604046"/>
    </source>
</evidence>
<keyword evidence="4" id="KW-1185">Reference proteome</keyword>
<gene>
    <name evidence="3" type="primary">psmD13</name>
    <name evidence="3" type="ORF">SNAT2548_LOCUS565</name>
</gene>
<dbReference type="GO" id="GO:0006511">
    <property type="term" value="P:ubiquitin-dependent protein catabolic process"/>
    <property type="evidence" value="ECO:0007669"/>
    <property type="project" value="TreeGrafter"/>
</dbReference>
<evidence type="ECO:0000259" key="2">
    <source>
        <dbReference type="Pfam" id="PF22037"/>
    </source>
</evidence>
<dbReference type="GO" id="GO:0005829">
    <property type="term" value="C:cytosol"/>
    <property type="evidence" value="ECO:0007669"/>
    <property type="project" value="TreeGrafter"/>
</dbReference>
<keyword evidence="1" id="KW-0647">Proteasome</keyword>
<dbReference type="GO" id="GO:0005198">
    <property type="term" value="F:structural molecule activity"/>
    <property type="evidence" value="ECO:0007669"/>
    <property type="project" value="TreeGrafter"/>
</dbReference>
<proteinExistence type="predicted"/>
<dbReference type="GO" id="GO:0008541">
    <property type="term" value="C:proteasome regulatory particle, lid subcomplex"/>
    <property type="evidence" value="ECO:0007669"/>
    <property type="project" value="TreeGrafter"/>
</dbReference>
<evidence type="ECO:0000313" key="3">
    <source>
        <dbReference type="EMBL" id="CAE6923862.1"/>
    </source>
</evidence>
<comment type="caution">
    <text evidence="3">The sequence shown here is derived from an EMBL/GenBank/DDBJ whole genome shotgun (WGS) entry which is preliminary data.</text>
</comment>
<dbReference type="PANTHER" id="PTHR10539">
    <property type="entry name" value="26S PROTEASOME NON-ATPASE REGULATORY SUBUNIT 13"/>
    <property type="match status" value="1"/>
</dbReference>
<organism evidence="3 4">
    <name type="scientific">Symbiodinium natans</name>
    <dbReference type="NCBI Taxonomy" id="878477"/>
    <lineage>
        <taxon>Eukaryota</taxon>
        <taxon>Sar</taxon>
        <taxon>Alveolata</taxon>
        <taxon>Dinophyceae</taxon>
        <taxon>Suessiales</taxon>
        <taxon>Symbiodiniaceae</taxon>
        <taxon>Symbiodinium</taxon>
    </lineage>
</organism>
<dbReference type="Gene3D" id="3.40.50.150">
    <property type="entry name" value="Vaccinia Virus protein VP39"/>
    <property type="match status" value="1"/>
</dbReference>
<dbReference type="InterPro" id="IPR035298">
    <property type="entry name" value="PSMD13"/>
</dbReference>
<dbReference type="InterPro" id="IPR029063">
    <property type="entry name" value="SAM-dependent_MTases_sf"/>
</dbReference>
<dbReference type="AlphaFoldDB" id="A0A812GJ60"/>
<feature type="domain" description="PSD13 N-terminal" evidence="2">
    <location>
        <begin position="24"/>
        <end position="243"/>
    </location>
</feature>
<name>A0A812GJ60_9DINO</name>
<dbReference type="PANTHER" id="PTHR10539:SF0">
    <property type="entry name" value="26S PROTEASOME NON-ATPASE REGULATORY SUBUNIT 13"/>
    <property type="match status" value="1"/>
</dbReference>
<dbReference type="OrthoDB" id="10265168at2759"/>
<accession>A0A812GJ60</accession>
<dbReference type="Pfam" id="PF22037">
    <property type="entry name" value="PSD13_N"/>
    <property type="match status" value="1"/>
</dbReference>
<dbReference type="GO" id="GO:0005634">
    <property type="term" value="C:nucleus"/>
    <property type="evidence" value="ECO:0007669"/>
    <property type="project" value="TreeGrafter"/>
</dbReference>